<dbReference type="Gene3D" id="3.30.1490.300">
    <property type="match status" value="1"/>
</dbReference>
<organism evidence="2">
    <name type="scientific">hydrothermal vent metagenome</name>
    <dbReference type="NCBI Taxonomy" id="652676"/>
    <lineage>
        <taxon>unclassified sequences</taxon>
        <taxon>metagenomes</taxon>
        <taxon>ecological metagenomes</taxon>
    </lineage>
</organism>
<gene>
    <name evidence="2" type="ORF">MNBD_GAMMA11-1737</name>
</gene>
<dbReference type="PANTHER" id="PTHR32432">
    <property type="entry name" value="CELL DIVISION PROTEIN FTSA-RELATED"/>
    <property type="match status" value="1"/>
</dbReference>
<dbReference type="InterPro" id="IPR043129">
    <property type="entry name" value="ATPase_NBD"/>
</dbReference>
<dbReference type="InterPro" id="IPR005883">
    <property type="entry name" value="PilM"/>
</dbReference>
<dbReference type="AlphaFoldDB" id="A0A3B0Y7S5"/>
<dbReference type="PANTHER" id="PTHR32432:SF3">
    <property type="entry name" value="ETHANOLAMINE UTILIZATION PROTEIN EUTJ"/>
    <property type="match status" value="1"/>
</dbReference>
<proteinExistence type="predicted"/>
<evidence type="ECO:0000259" key="1">
    <source>
        <dbReference type="SMART" id="SM00842"/>
    </source>
</evidence>
<evidence type="ECO:0000313" key="2">
    <source>
        <dbReference type="EMBL" id="VAW64426.1"/>
    </source>
</evidence>
<dbReference type="NCBIfam" id="TIGR01175">
    <property type="entry name" value="pilM"/>
    <property type="match status" value="1"/>
</dbReference>
<dbReference type="EMBL" id="UOFG01000232">
    <property type="protein sequence ID" value="VAW64426.1"/>
    <property type="molecule type" value="Genomic_DNA"/>
</dbReference>
<accession>A0A3B0Y7S5</accession>
<dbReference type="SUPFAM" id="SSF53067">
    <property type="entry name" value="Actin-like ATPase domain"/>
    <property type="match status" value="2"/>
</dbReference>
<dbReference type="GO" id="GO:0051301">
    <property type="term" value="P:cell division"/>
    <property type="evidence" value="ECO:0007669"/>
    <property type="project" value="InterPro"/>
</dbReference>
<dbReference type="Gene3D" id="3.30.420.40">
    <property type="match status" value="2"/>
</dbReference>
<dbReference type="PIRSF" id="PIRSF019169">
    <property type="entry name" value="PilM"/>
    <property type="match status" value="1"/>
</dbReference>
<name>A0A3B0Y7S5_9ZZZZ</name>
<feature type="domain" description="SHS2" evidence="1">
    <location>
        <begin position="11"/>
        <end position="178"/>
    </location>
</feature>
<protein>
    <submittedName>
        <fullName evidence="2">Type IV pilus biogenesis protein PilM</fullName>
    </submittedName>
</protein>
<dbReference type="CDD" id="cd24049">
    <property type="entry name" value="ASKHA_NBD_PilM"/>
    <property type="match status" value="1"/>
</dbReference>
<dbReference type="InterPro" id="IPR003494">
    <property type="entry name" value="SHS2_FtsA"/>
</dbReference>
<dbReference type="SMART" id="SM00842">
    <property type="entry name" value="FtsA"/>
    <property type="match status" value="1"/>
</dbReference>
<reference evidence="2" key="1">
    <citation type="submission" date="2018-06" db="EMBL/GenBank/DDBJ databases">
        <authorList>
            <person name="Zhirakovskaya E."/>
        </authorList>
    </citation>
    <scope>NUCLEOTIDE SEQUENCE</scope>
</reference>
<dbReference type="InterPro" id="IPR050696">
    <property type="entry name" value="FtsA/MreB"/>
</dbReference>
<dbReference type="Pfam" id="PF11104">
    <property type="entry name" value="PilM_2"/>
    <property type="match status" value="1"/>
</dbReference>
<sequence length="358" mass="38775">MFQLKRKKTSLLGIDISSTSVKLVELSKNDAGYQVDSLSVEPLPPNAVAEKNIQDVEAVGETLIRALKKSGSKCRHAALAVPGSSVITKVITMPSSLSDSEMEMQIELEADQYIPYPLEEINLDFQVLNETAGNPDTVDVLLAASRSENVEMRTAVAEMAGLSAKLVDVEAYTIEKATSLLPGKKFQLDNEGDSSGFVVAVLDVGATMTSLNVIENNELIYTREQAFGGKQLTEEIMRRYGLAYEEAGRLKKVGGLPDNYIPEVLEPFKENMSQQVSRFLQFFYTSGQHESVDMIALSGGCASIPGIDELIATQLDVETIVANPFAEMGLSSKVNSQALSNDAPSLMIACGLAMRSFD</sequence>